<keyword evidence="7" id="KW-0139">CF(1)</keyword>
<evidence type="ECO:0000256" key="1">
    <source>
        <dbReference type="ARBA" id="ARBA00004370"/>
    </source>
</evidence>
<dbReference type="Proteomes" id="UP000189728">
    <property type="component" value="Unassembled WGS sequence"/>
</dbReference>
<keyword evidence="6 7" id="KW-0066">ATP synthesis</keyword>
<dbReference type="RefSeq" id="WP_069633430.1">
    <property type="nucleotide sequence ID" value="NZ_CP012546.1"/>
</dbReference>
<dbReference type="GO" id="GO:0046933">
    <property type="term" value="F:proton-transporting ATP synthase activity, rotational mechanism"/>
    <property type="evidence" value="ECO:0007669"/>
    <property type="project" value="UniProtKB-UniRule"/>
</dbReference>
<sequence length="176" mass="20062">MNEIVAKKYVKAILNGSSSTDLDIFIENLENISSAFENEKFQNIITMPALKNDLKVDFLISLATSGNDKFNNLIKLLAKNKRLELIPAILAELKTKKAIMQNVYIGKIYGEVELDNKQKEDIEEKFSKKFNANIKLDFVKKKYNGIKVELDELGIEVSFSVDRLKAQINEYILKAI</sequence>
<dbReference type="Pfam" id="PF00213">
    <property type="entry name" value="OSCP"/>
    <property type="match status" value="1"/>
</dbReference>
<protein>
    <recommendedName>
        <fullName evidence="7">ATP synthase subunit delta</fullName>
    </recommendedName>
    <alternativeName>
        <fullName evidence="7">ATP synthase F(1) sector subunit delta</fullName>
    </alternativeName>
    <alternativeName>
        <fullName evidence="7">F-type ATPase subunit delta</fullName>
        <shortName evidence="7">F-ATPase subunit delta</shortName>
    </alternativeName>
</protein>
<evidence type="ECO:0000313" key="9">
    <source>
        <dbReference type="Proteomes" id="UP000189728"/>
    </source>
</evidence>
<dbReference type="HAMAP" id="MF_01416">
    <property type="entry name" value="ATP_synth_delta_bact"/>
    <property type="match status" value="1"/>
</dbReference>
<dbReference type="GO" id="GO:0005886">
    <property type="term" value="C:plasma membrane"/>
    <property type="evidence" value="ECO:0007669"/>
    <property type="project" value="UniProtKB-SubCell"/>
</dbReference>
<dbReference type="EMBL" id="MCRK01000012">
    <property type="protein sequence ID" value="OPA81730.1"/>
    <property type="molecule type" value="Genomic_DNA"/>
</dbReference>
<keyword evidence="4 7" id="KW-0406">Ion transport</keyword>
<dbReference type="GO" id="GO:0045259">
    <property type="term" value="C:proton-transporting ATP synthase complex"/>
    <property type="evidence" value="ECO:0007669"/>
    <property type="project" value="UniProtKB-KW"/>
</dbReference>
<evidence type="ECO:0000256" key="5">
    <source>
        <dbReference type="ARBA" id="ARBA00023136"/>
    </source>
</evidence>
<keyword evidence="2 7" id="KW-0813">Transport</keyword>
<keyword evidence="7" id="KW-1003">Cell membrane</keyword>
<evidence type="ECO:0000256" key="2">
    <source>
        <dbReference type="ARBA" id="ARBA00022448"/>
    </source>
</evidence>
<name>A0AAX0LBH5_9BACT</name>
<keyword evidence="3 7" id="KW-0375">Hydrogen ion transport</keyword>
<dbReference type="InterPro" id="IPR000711">
    <property type="entry name" value="ATPase_OSCP/dsu"/>
</dbReference>
<organism evidence="8 9">
    <name type="scientific">Campylobacter pinnipediorum subsp. pinnipediorum</name>
    <dbReference type="NCBI Taxonomy" id="1660067"/>
    <lineage>
        <taxon>Bacteria</taxon>
        <taxon>Pseudomonadati</taxon>
        <taxon>Campylobacterota</taxon>
        <taxon>Epsilonproteobacteria</taxon>
        <taxon>Campylobacterales</taxon>
        <taxon>Campylobacteraceae</taxon>
        <taxon>Campylobacter</taxon>
    </lineage>
</organism>
<evidence type="ECO:0000256" key="4">
    <source>
        <dbReference type="ARBA" id="ARBA00023065"/>
    </source>
</evidence>
<comment type="caution">
    <text evidence="8">The sequence shown here is derived from an EMBL/GenBank/DDBJ whole genome shotgun (WGS) entry which is preliminary data.</text>
</comment>
<dbReference type="InterPro" id="IPR026015">
    <property type="entry name" value="ATP_synth_OSCP/delta_N_sf"/>
</dbReference>
<comment type="similarity">
    <text evidence="7">Belongs to the ATPase delta chain family.</text>
</comment>
<dbReference type="AlphaFoldDB" id="A0AAX0LBH5"/>
<keyword evidence="5 7" id="KW-0472">Membrane</keyword>
<gene>
    <name evidence="7" type="primary">atpH</name>
    <name evidence="8" type="ORF">BFG04_00905</name>
</gene>
<accession>A0AAX0LBH5</accession>
<comment type="function">
    <text evidence="7">F(1)F(0) ATP synthase produces ATP from ADP in the presence of a proton or sodium gradient. F-type ATPases consist of two structural domains, F(1) containing the extramembraneous catalytic core and F(0) containing the membrane proton channel, linked together by a central stalk and a peripheral stalk. During catalysis, ATP synthesis in the catalytic domain of F(1) is coupled via a rotary mechanism of the central stalk subunits to proton translocation.</text>
</comment>
<comment type="function">
    <text evidence="7">This protein is part of the stalk that links CF(0) to CF(1). It either transmits conformational changes from CF(0) to CF(1) or is implicated in proton conduction.</text>
</comment>
<evidence type="ECO:0000256" key="3">
    <source>
        <dbReference type="ARBA" id="ARBA00022781"/>
    </source>
</evidence>
<reference evidence="8 9" key="1">
    <citation type="submission" date="2016-08" db="EMBL/GenBank/DDBJ databases">
        <title>Campylobacter species from sea mammals.</title>
        <authorList>
            <person name="Gilbert M.J."/>
            <person name="Byrne B.A."/>
            <person name="Zomer A.L."/>
            <person name="Wagenaar J.A."/>
        </authorList>
    </citation>
    <scope>NUCLEOTIDE SEQUENCE [LARGE SCALE GENOMIC DNA]</scope>
    <source>
        <strain evidence="8 9">1105248</strain>
    </source>
</reference>
<comment type="subcellular location">
    <subcellularLocation>
        <location evidence="7">Cell membrane</location>
        <topology evidence="7">Peripheral membrane protein</topology>
    </subcellularLocation>
    <subcellularLocation>
        <location evidence="1">Membrane</location>
    </subcellularLocation>
</comment>
<proteinExistence type="inferred from homology"/>
<dbReference type="Gene3D" id="1.10.520.20">
    <property type="entry name" value="N-terminal domain of the delta subunit of the F1F0-ATP synthase"/>
    <property type="match status" value="1"/>
</dbReference>
<evidence type="ECO:0000256" key="7">
    <source>
        <dbReference type="HAMAP-Rule" id="MF_01416"/>
    </source>
</evidence>
<dbReference type="NCBIfam" id="NF006291">
    <property type="entry name" value="PRK08474.1"/>
    <property type="match status" value="1"/>
</dbReference>
<evidence type="ECO:0000256" key="6">
    <source>
        <dbReference type="ARBA" id="ARBA00023310"/>
    </source>
</evidence>
<dbReference type="SUPFAM" id="SSF47928">
    <property type="entry name" value="N-terminal domain of the delta subunit of the F1F0-ATP synthase"/>
    <property type="match status" value="1"/>
</dbReference>
<evidence type="ECO:0000313" key="8">
    <source>
        <dbReference type="EMBL" id="OPA81730.1"/>
    </source>
</evidence>